<keyword evidence="3" id="KW-1185">Reference proteome</keyword>
<reference evidence="2 3" key="1">
    <citation type="submission" date="2019-10" db="EMBL/GenBank/DDBJ databases">
        <title>Rubrobacter sp nov SCSIO 52090 isolated from a deep-sea sediment in the South China Sea.</title>
        <authorList>
            <person name="Chen R.W."/>
        </authorList>
    </citation>
    <scope>NUCLEOTIDE SEQUENCE [LARGE SCALE GENOMIC DNA]</scope>
    <source>
        <strain evidence="2 3">SCSIO 52909</strain>
    </source>
</reference>
<accession>A0A6G8QF15</accession>
<dbReference type="AlphaFoldDB" id="A0A6G8QF15"/>
<evidence type="ECO:0000313" key="3">
    <source>
        <dbReference type="Proteomes" id="UP000501452"/>
    </source>
</evidence>
<name>A0A6G8QF15_9ACTN</name>
<proteinExistence type="predicted"/>
<feature type="domain" description="Aminoglycoside phosphotransferase" evidence="1">
    <location>
        <begin position="96"/>
        <end position="256"/>
    </location>
</feature>
<dbReference type="InterPro" id="IPR011009">
    <property type="entry name" value="Kinase-like_dom_sf"/>
</dbReference>
<protein>
    <submittedName>
        <fullName evidence="2">Phosphotransferase</fullName>
    </submittedName>
</protein>
<evidence type="ECO:0000313" key="2">
    <source>
        <dbReference type="EMBL" id="QIN85079.1"/>
    </source>
</evidence>
<dbReference type="KEGG" id="rub:GBA63_07420"/>
<organism evidence="2 3">
    <name type="scientific">Rubrobacter tropicus</name>
    <dbReference type="NCBI Taxonomy" id="2653851"/>
    <lineage>
        <taxon>Bacteria</taxon>
        <taxon>Bacillati</taxon>
        <taxon>Actinomycetota</taxon>
        <taxon>Rubrobacteria</taxon>
        <taxon>Rubrobacterales</taxon>
        <taxon>Rubrobacteraceae</taxon>
        <taxon>Rubrobacter</taxon>
    </lineage>
</organism>
<gene>
    <name evidence="2" type="ORF">GBA63_07420</name>
</gene>
<dbReference type="EMBL" id="CP045119">
    <property type="protein sequence ID" value="QIN85079.1"/>
    <property type="molecule type" value="Genomic_DNA"/>
</dbReference>
<keyword evidence="2" id="KW-0808">Transferase</keyword>
<evidence type="ECO:0000259" key="1">
    <source>
        <dbReference type="Pfam" id="PF01636"/>
    </source>
</evidence>
<dbReference type="Pfam" id="PF01636">
    <property type="entry name" value="APH"/>
    <property type="match status" value="1"/>
</dbReference>
<dbReference type="Proteomes" id="UP000501452">
    <property type="component" value="Chromosome"/>
</dbReference>
<dbReference type="InterPro" id="IPR002575">
    <property type="entry name" value="Aminoglycoside_PTrfase"/>
</dbReference>
<dbReference type="SUPFAM" id="SSF56112">
    <property type="entry name" value="Protein kinase-like (PK-like)"/>
    <property type="match status" value="1"/>
</dbReference>
<dbReference type="Gene3D" id="3.90.1200.10">
    <property type="match status" value="1"/>
</dbReference>
<sequence length="326" mass="36195">MPSLARALDPDEAQKQFDERLGHLAGDGGRLELRGIRVARYKPGRRCVVEYALGVERADGTTDEVVLLGKVRVRRFGKSGYRQLRAFREAGFGGDATDGIRVPEPVGTISKFRMWLQRKVPGRTATELLPEAGGEELARRIAEAAHKVHQSGVPTGRRHTMEDELRILHERLPEVAREEPRLEGRIRRLLEACDNLGAGVREPEPCGIHRDFYADQVIVDEAQLYLIDFDLYCEGDPALDVGNFLGHLTEQGLRTLGDQAALAGVGAALEERFVELAGEGTREAVRAYSDLTLVRHVHLSTLFEERRAFTGDLLGLCEERLGVGSR</sequence>
<dbReference type="GO" id="GO:0016740">
    <property type="term" value="F:transferase activity"/>
    <property type="evidence" value="ECO:0007669"/>
    <property type="project" value="UniProtKB-KW"/>
</dbReference>